<protein>
    <submittedName>
        <fullName evidence="1">Uncharacterized protein</fullName>
    </submittedName>
</protein>
<organism evidence="1">
    <name type="scientific">uncultured Nocardioides sp</name>
    <dbReference type="NCBI Taxonomy" id="198441"/>
    <lineage>
        <taxon>Bacteria</taxon>
        <taxon>Bacillati</taxon>
        <taxon>Actinomycetota</taxon>
        <taxon>Actinomycetes</taxon>
        <taxon>Propionibacteriales</taxon>
        <taxon>Nocardioidaceae</taxon>
        <taxon>Nocardioides</taxon>
        <taxon>environmental samples</taxon>
    </lineage>
</organism>
<evidence type="ECO:0000313" key="1">
    <source>
        <dbReference type="EMBL" id="CAA9385138.1"/>
    </source>
</evidence>
<gene>
    <name evidence="1" type="ORF">AVDCRST_MAG06-1213</name>
</gene>
<sequence>LAGAAAVARGGDGCAAAGELASANAADLRSCRVAGQEVWVEVAVSGPDWHGAGRDLVAHARAGP</sequence>
<proteinExistence type="predicted"/>
<reference evidence="1" key="1">
    <citation type="submission" date="2020-02" db="EMBL/GenBank/DDBJ databases">
        <authorList>
            <person name="Meier V. D."/>
        </authorList>
    </citation>
    <scope>NUCLEOTIDE SEQUENCE</scope>
    <source>
        <strain evidence="1">AVDCRST_MAG06</strain>
    </source>
</reference>
<dbReference type="EMBL" id="CADCUP010000084">
    <property type="protein sequence ID" value="CAA9385138.1"/>
    <property type="molecule type" value="Genomic_DNA"/>
</dbReference>
<dbReference type="AlphaFoldDB" id="A0A6J4NHD8"/>
<name>A0A6J4NHD8_9ACTN</name>
<feature type="non-terminal residue" evidence="1">
    <location>
        <position position="1"/>
    </location>
</feature>
<accession>A0A6J4NHD8</accession>